<dbReference type="AlphaFoldDB" id="A0A7X1C7H2"/>
<organism evidence="6 8">
    <name type="scientific">Listeria seeligeri</name>
    <dbReference type="NCBI Taxonomy" id="1640"/>
    <lineage>
        <taxon>Bacteria</taxon>
        <taxon>Bacillati</taxon>
        <taxon>Bacillota</taxon>
        <taxon>Bacilli</taxon>
        <taxon>Bacillales</taxon>
        <taxon>Listeriaceae</taxon>
        <taxon>Listeria</taxon>
    </lineage>
</organism>
<dbReference type="InterPro" id="IPR027797">
    <property type="entry name" value="PT-TG_dom"/>
</dbReference>
<protein>
    <recommendedName>
        <fullName evidence="5">LXG domain-containing protein</fullName>
    </recommendedName>
</protein>
<feature type="domain" description="LXG" evidence="5">
    <location>
        <begin position="1"/>
        <end position="215"/>
    </location>
</feature>
<evidence type="ECO:0000313" key="7">
    <source>
        <dbReference type="EMBL" id="QPL19385.1"/>
    </source>
</evidence>
<accession>A0A7X1C7H2</accession>
<dbReference type="InterPro" id="IPR044925">
    <property type="entry name" value="His-Me_finger_sf"/>
</dbReference>
<proteinExistence type="inferred from homology"/>
<dbReference type="PANTHER" id="PTHR34319">
    <property type="entry name" value="MAJOR EXPORTED PROTEIN"/>
    <property type="match status" value="1"/>
</dbReference>
<evidence type="ECO:0000259" key="5">
    <source>
        <dbReference type="PROSITE" id="PS51756"/>
    </source>
</evidence>
<dbReference type="InterPro" id="IPR006829">
    <property type="entry name" value="LXG_dom"/>
</dbReference>
<reference evidence="7" key="1">
    <citation type="journal article" date="2020" name="Int. J. Mol. Sci.">
        <title>Genetic Carriers and Genomic Distribution of cadA6-A Novel Variant of a Cadmium Resistance Determinant Identified in Listeria spp.</title>
        <authorList>
            <person name="Chmielowska C."/>
            <person name="Korsak D."/>
            <person name="Szmulkowska B."/>
            <person name="Krop A."/>
            <person name="Lipka K."/>
            <person name="Krupinska M."/>
            <person name="Bartosik D."/>
        </authorList>
    </citation>
    <scope>NUCLEOTIDE SEQUENCE</scope>
    <source>
        <strain evidence="7">Sr12</strain>
    </source>
</reference>
<gene>
    <name evidence="6" type="ORF">HB897_13425</name>
    <name evidence="7" type="ORF">pLIS400231c</name>
</gene>
<dbReference type="PROSITE" id="PS51756">
    <property type="entry name" value="LXG"/>
    <property type="match status" value="1"/>
</dbReference>
<comment type="similarity">
    <text evidence="3">In the N-terminal section; belongs to the LXG family.</text>
</comment>
<geneLocation type="plasmid" evidence="7">
    <name>pLIS4</name>
</geneLocation>
<evidence type="ECO:0000256" key="1">
    <source>
        <dbReference type="ARBA" id="ARBA00004613"/>
    </source>
</evidence>
<name>A0A7X1C7H2_LISSE</name>
<dbReference type="EMBL" id="JAARRG010000013">
    <property type="protein sequence ID" value="MBC1487231.1"/>
    <property type="molecule type" value="Genomic_DNA"/>
</dbReference>
<evidence type="ECO:0000256" key="4">
    <source>
        <dbReference type="SAM" id="Coils"/>
    </source>
</evidence>
<keyword evidence="4" id="KW-0175">Coiled coil</keyword>
<dbReference type="Pfam" id="PF04740">
    <property type="entry name" value="LXG"/>
    <property type="match status" value="1"/>
</dbReference>
<dbReference type="GO" id="GO:0005576">
    <property type="term" value="C:extracellular region"/>
    <property type="evidence" value="ECO:0007669"/>
    <property type="project" value="UniProtKB-SubCell"/>
</dbReference>
<keyword evidence="2" id="KW-0964">Secreted</keyword>
<evidence type="ECO:0000256" key="2">
    <source>
        <dbReference type="ARBA" id="ARBA00022525"/>
    </source>
</evidence>
<reference evidence="6 8" key="2">
    <citation type="submission" date="2020-03" db="EMBL/GenBank/DDBJ databases">
        <title>Soil Listeria distribution.</title>
        <authorList>
            <person name="Liao J."/>
            <person name="Wiedmann M."/>
        </authorList>
    </citation>
    <scope>NUCLEOTIDE SEQUENCE [LARGE SCALE GENOMIC DNA]</scope>
    <source>
        <strain evidence="6 8">FSL L7-1560</strain>
    </source>
</reference>
<keyword evidence="7" id="KW-0614">Plasmid</keyword>
<evidence type="ECO:0000313" key="8">
    <source>
        <dbReference type="Proteomes" id="UP000523362"/>
    </source>
</evidence>
<reference evidence="7" key="3">
    <citation type="submission" date="2020-10" db="EMBL/GenBank/DDBJ databases">
        <authorList>
            <person name="Chmielowska C.A."/>
            <person name="Korsak D."/>
            <person name="Bartosik D."/>
        </authorList>
    </citation>
    <scope>NUCLEOTIDE SEQUENCE</scope>
    <source>
        <strain evidence="7">Sr12</strain>
        <plasmid evidence="7">pLIS4</plasmid>
    </source>
</reference>
<evidence type="ECO:0000313" key="6">
    <source>
        <dbReference type="EMBL" id="MBC1487231.1"/>
    </source>
</evidence>
<dbReference type="Proteomes" id="UP000523362">
    <property type="component" value="Unassembled WGS sequence"/>
</dbReference>
<dbReference type="CDD" id="cd00085">
    <property type="entry name" value="HNHc"/>
    <property type="match status" value="1"/>
</dbReference>
<dbReference type="EMBL" id="MW124301">
    <property type="protein sequence ID" value="QPL19385.1"/>
    <property type="molecule type" value="Genomic_DNA"/>
</dbReference>
<dbReference type="Pfam" id="PF14449">
    <property type="entry name" value="PT-TG"/>
    <property type="match status" value="1"/>
</dbReference>
<feature type="coiled-coil region" evidence="4">
    <location>
        <begin position="92"/>
        <end position="119"/>
    </location>
</feature>
<dbReference type="RefSeq" id="WP_185384121.1">
    <property type="nucleotide sequence ID" value="NZ_JAARRG010000013.1"/>
</dbReference>
<comment type="subcellular location">
    <subcellularLocation>
        <location evidence="1">Secreted</location>
    </subcellularLocation>
</comment>
<evidence type="ECO:0000256" key="3">
    <source>
        <dbReference type="ARBA" id="ARBA00034117"/>
    </source>
</evidence>
<dbReference type="InterPro" id="IPR052947">
    <property type="entry name" value="T6SS_Hcp1_domain"/>
</dbReference>
<dbReference type="InterPro" id="IPR003615">
    <property type="entry name" value="HNH_nuc"/>
</dbReference>
<dbReference type="SUPFAM" id="SSF54060">
    <property type="entry name" value="His-Me finger endonucleases"/>
    <property type="match status" value="1"/>
</dbReference>
<dbReference type="PANTHER" id="PTHR34319:SF7">
    <property type="entry name" value="HNH ENDONUCLEASE DOMAIN-CONTAINING PROTEIN"/>
    <property type="match status" value="1"/>
</dbReference>
<sequence>MGIDMYLEEVDSQTTSVETFCQLTIAGMEDVIRAIDTFNLEPSLQGKAYASAKRYFMETYRVLAEGMILLCQDLQEPNKQLTTNFQAEVANTDVIEEELVQQIEEMERLQADLKDMLDQFPLLKPMDDIYTMCKKKLVTKLENLRLFHQTSATYFDPVIQQAKNLQVGLTEVLQHTGFNASGGTFSTMGMNMSWVASIEKAWTADQKKKQEAAEEALIKEYEENMPLPYIPKGSYAGFVVKDGKLDTEATLKRVDEQVELNKETNAKWLAIFDFLTPVIDAVRAVFGVEPTTGKKVSTGERLTAAGFIIIPFVKVAKLEKFAKLARDNKAFKFTYEGYDDVFHLSKTEHVGKLKGEAIKLDGVMEKTIIYTKRSSSEAKVLRKEFNSGTKKNYLLKLASDDEYIKQLKAAGLKDIDIQRMKKGFNPDGYDVHHKLPLDDSGTNQFDNLILVKKDPYHKILTNSQMEFSRKMKAGESVKVKFPVPKGIIYPK</sequence>